<accession>A0A098BWD4</accession>
<evidence type="ECO:0000313" key="1">
    <source>
        <dbReference type="EMBL" id="CDZ92535.1"/>
    </source>
</evidence>
<sequence length="269" mass="28795">MTRAGSQTSFGIASEIVPGDVSGGTNTSHTIVVEALTALLDAVPTGAPAAAYEKATINANVLGKSTEGSRRRTFRYLRELYLLRPDSLLFRALRDLWPVDVEARPLLAGLCALARDAVYRASSDAITHSRPGTVLTSADLAAVVGEHFPDSYSSATLAKIGRNTFSSWQQTGHLTGAGRSTKVRTSPTCRPADVAYALLLGYIQGARGHALFETLWTRVLDQPPSHLLELAAAASQQGMLELRQAGGVIEVGFRELLRPFDHDDQGRPG</sequence>
<dbReference type="Proteomes" id="UP000042997">
    <property type="component" value="Unassembled WGS sequence"/>
</dbReference>
<organism evidence="1 2">
    <name type="scientific">Rhodococcus ruber</name>
    <dbReference type="NCBI Taxonomy" id="1830"/>
    <lineage>
        <taxon>Bacteria</taxon>
        <taxon>Bacillati</taxon>
        <taxon>Actinomycetota</taxon>
        <taxon>Actinomycetes</taxon>
        <taxon>Mycobacteriales</taxon>
        <taxon>Nocardiaceae</taxon>
        <taxon>Rhodococcus</taxon>
    </lineage>
</organism>
<dbReference type="EMBL" id="CCSD01000112">
    <property type="protein sequence ID" value="CDZ92535.1"/>
    <property type="molecule type" value="Genomic_DNA"/>
</dbReference>
<reference evidence="1 2" key="1">
    <citation type="journal article" date="2014" name="Genome Announc.">
        <title>Draft Genome Sequence of Propane- and Butane-Oxidizing Actinobacterium Rhodococcus ruber IEGM 231.</title>
        <authorList>
            <person name="Ivshina I.B."/>
            <person name="Kuyukina M.S."/>
            <person name="Krivoruchko A.V."/>
            <person name="Barbe V."/>
            <person name="Fischer C."/>
        </authorList>
    </citation>
    <scope>NUCLEOTIDE SEQUENCE [LARGE SCALE GENOMIC DNA]</scope>
</reference>
<proteinExistence type="predicted"/>
<protein>
    <submittedName>
        <fullName evidence="1">Uncharacterized protein</fullName>
    </submittedName>
</protein>
<dbReference type="AlphaFoldDB" id="A0A098BWD4"/>
<name>A0A098BWD4_9NOCA</name>
<dbReference type="OrthoDB" id="69057at2"/>
<gene>
    <name evidence="1" type="ORF">RHRU231_960064</name>
</gene>
<evidence type="ECO:0000313" key="2">
    <source>
        <dbReference type="Proteomes" id="UP000042997"/>
    </source>
</evidence>